<feature type="transmembrane region" description="Helical" evidence="2">
    <location>
        <begin position="26"/>
        <end position="44"/>
    </location>
</feature>
<keyword evidence="2" id="KW-1133">Transmembrane helix</keyword>
<keyword evidence="4" id="KW-1185">Reference proteome</keyword>
<comment type="caution">
    <text evidence="3">The sequence shown here is derived from an EMBL/GenBank/DDBJ whole genome shotgun (WGS) entry which is preliminary data.</text>
</comment>
<evidence type="ECO:0000256" key="2">
    <source>
        <dbReference type="SAM" id="Phobius"/>
    </source>
</evidence>
<evidence type="ECO:0000313" key="3">
    <source>
        <dbReference type="EMBL" id="MEB3962006.1"/>
    </source>
</evidence>
<evidence type="ECO:0000313" key="4">
    <source>
        <dbReference type="Proteomes" id="UP001352223"/>
    </source>
</evidence>
<protein>
    <submittedName>
        <fullName evidence="3">Uncharacterized protein</fullName>
    </submittedName>
</protein>
<name>A0ABU6CBC7_9ACTN</name>
<keyword evidence="2" id="KW-0472">Membrane</keyword>
<keyword evidence="2" id="KW-0812">Transmembrane</keyword>
<reference evidence="3 4" key="1">
    <citation type="submission" date="2022-10" db="EMBL/GenBank/DDBJ databases">
        <authorList>
            <person name="Xie J."/>
            <person name="Shen N."/>
        </authorList>
    </citation>
    <scope>NUCLEOTIDE SEQUENCE [LARGE SCALE GENOMIC DNA]</scope>
    <source>
        <strain evidence="3 4">DSM 41681</strain>
    </source>
</reference>
<organism evidence="3 4">
    <name type="scientific">Streptomyces kunmingensis</name>
    <dbReference type="NCBI Taxonomy" id="68225"/>
    <lineage>
        <taxon>Bacteria</taxon>
        <taxon>Bacillati</taxon>
        <taxon>Actinomycetota</taxon>
        <taxon>Actinomycetes</taxon>
        <taxon>Kitasatosporales</taxon>
        <taxon>Streptomycetaceae</taxon>
        <taxon>Streptomyces</taxon>
    </lineage>
</organism>
<dbReference type="EMBL" id="JAOZYB010000118">
    <property type="protein sequence ID" value="MEB3962006.1"/>
    <property type="molecule type" value="Genomic_DNA"/>
</dbReference>
<proteinExistence type="predicted"/>
<gene>
    <name evidence="3" type="ORF">OKJ48_17385</name>
</gene>
<feature type="region of interest" description="Disordered" evidence="1">
    <location>
        <begin position="1"/>
        <end position="21"/>
    </location>
</feature>
<evidence type="ECO:0000256" key="1">
    <source>
        <dbReference type="SAM" id="MobiDB-lite"/>
    </source>
</evidence>
<sequence>MDEAPQGQDDSVRSYDEDSSEARLPLGPLALLAVFIVIVLSVNWPHT</sequence>
<dbReference type="Proteomes" id="UP001352223">
    <property type="component" value="Unassembled WGS sequence"/>
</dbReference>
<accession>A0ABU6CBC7</accession>
<dbReference type="RefSeq" id="WP_324769424.1">
    <property type="nucleotide sequence ID" value="NZ_BAAATS010000054.1"/>
</dbReference>